<reference evidence="1" key="1">
    <citation type="submission" date="2020-05" db="EMBL/GenBank/DDBJ databases">
        <title>Phylogenomic resolution of chytrid fungi.</title>
        <authorList>
            <person name="Stajich J.E."/>
            <person name="Amses K."/>
            <person name="Simmons R."/>
            <person name="Seto K."/>
            <person name="Myers J."/>
            <person name="Bonds A."/>
            <person name="Quandt C.A."/>
            <person name="Barry K."/>
            <person name="Liu P."/>
            <person name="Grigoriev I."/>
            <person name="Longcore J.E."/>
            <person name="James T.Y."/>
        </authorList>
    </citation>
    <scope>NUCLEOTIDE SEQUENCE</scope>
    <source>
        <strain evidence="1">JEL0476</strain>
    </source>
</reference>
<name>A0AAD5XX36_9FUNG</name>
<keyword evidence="2" id="KW-1185">Reference proteome</keyword>
<sequence>MLAQFGRHKIIREVLFTTDLNPTAENCSAMLLSTGSEETSKLLLQDERINPMEIGAELRKFKAETLKLLLMDERVDPSMNNNLLFQESCRFGNLQICKLLLQNENVDPSAHNNWALKVAKKFHRYRIEELLLTDQRVLDRITN</sequence>
<accession>A0AAD5XX36</accession>
<dbReference type="AlphaFoldDB" id="A0AAD5XX36"/>
<evidence type="ECO:0000313" key="2">
    <source>
        <dbReference type="Proteomes" id="UP001211065"/>
    </source>
</evidence>
<proteinExistence type="predicted"/>
<dbReference type="Proteomes" id="UP001211065">
    <property type="component" value="Unassembled WGS sequence"/>
</dbReference>
<comment type="caution">
    <text evidence="1">The sequence shown here is derived from an EMBL/GenBank/DDBJ whole genome shotgun (WGS) entry which is preliminary data.</text>
</comment>
<organism evidence="1 2">
    <name type="scientific">Clydaea vesicula</name>
    <dbReference type="NCBI Taxonomy" id="447962"/>
    <lineage>
        <taxon>Eukaryota</taxon>
        <taxon>Fungi</taxon>
        <taxon>Fungi incertae sedis</taxon>
        <taxon>Chytridiomycota</taxon>
        <taxon>Chytridiomycota incertae sedis</taxon>
        <taxon>Chytridiomycetes</taxon>
        <taxon>Lobulomycetales</taxon>
        <taxon>Lobulomycetaceae</taxon>
        <taxon>Clydaea</taxon>
    </lineage>
</organism>
<evidence type="ECO:0000313" key="1">
    <source>
        <dbReference type="EMBL" id="KAJ3223113.1"/>
    </source>
</evidence>
<protein>
    <submittedName>
        <fullName evidence="1">Uncharacterized protein</fullName>
    </submittedName>
</protein>
<gene>
    <name evidence="1" type="ORF">HK099_001514</name>
</gene>
<dbReference type="EMBL" id="JADGJW010000143">
    <property type="protein sequence ID" value="KAJ3223113.1"/>
    <property type="molecule type" value="Genomic_DNA"/>
</dbReference>
<dbReference type="SUPFAM" id="SSF140860">
    <property type="entry name" value="Pseudo ankyrin repeat-like"/>
    <property type="match status" value="1"/>
</dbReference>